<evidence type="ECO:0000256" key="7">
    <source>
        <dbReference type="SAM" id="Phobius"/>
    </source>
</evidence>
<dbReference type="InterPro" id="IPR050171">
    <property type="entry name" value="MFS_Transporters"/>
</dbReference>
<dbReference type="KEGG" id="lmoi:VV02_21415"/>
<feature type="domain" description="Major facilitator superfamily (MFS) profile" evidence="8">
    <location>
        <begin position="3"/>
        <end position="390"/>
    </location>
</feature>
<evidence type="ECO:0000313" key="9">
    <source>
        <dbReference type="EMBL" id="AKU17817.1"/>
    </source>
</evidence>
<keyword evidence="5 7" id="KW-1133">Transmembrane helix</keyword>
<dbReference type="PROSITE" id="PS50850">
    <property type="entry name" value="MFS"/>
    <property type="match status" value="1"/>
</dbReference>
<proteinExistence type="predicted"/>
<feature type="transmembrane region" description="Helical" evidence="7">
    <location>
        <begin position="334"/>
        <end position="355"/>
    </location>
</feature>
<dbReference type="InterPro" id="IPR011701">
    <property type="entry name" value="MFS"/>
</dbReference>
<dbReference type="AlphaFoldDB" id="A0A0K1JM78"/>
<feature type="transmembrane region" description="Helical" evidence="7">
    <location>
        <begin position="132"/>
        <end position="153"/>
    </location>
</feature>
<keyword evidence="10" id="KW-1185">Reference proteome</keyword>
<feature type="transmembrane region" description="Helical" evidence="7">
    <location>
        <begin position="92"/>
        <end position="111"/>
    </location>
</feature>
<feature type="transmembrane region" description="Helical" evidence="7">
    <location>
        <begin position="159"/>
        <end position="177"/>
    </location>
</feature>
<protein>
    <recommendedName>
        <fullName evidence="8">Major facilitator superfamily (MFS) profile domain-containing protein</fullName>
    </recommendedName>
</protein>
<sequence>MQPWLRVALALFAVGWGANHFAPLLPVYRAENGLSETVVTAMFAAYVLGLIPALLVAAVVANRFGHRVIVRAVVVGAVAASVLLAVGGSQTWVLFVGRVLYGACMGAAMAPGTTWIKELSAGAPTGTGARRAAIALSAGFGGGPLISGALAEWLPAPRVLPYVVHVALMLAIGAVVWRTPEPALPSTGASSATPDPVVRHRHPVLTAGFWAWIAPVAPWVFTCATVGIVILPSLVHEQTGELSIAFTGLMAGLTLGTGVLVQQPARGIEARHPGRVSVMGMGAALAGVLLTTLVTQVRSPLLAMAGAIVLGCGYGMTLVGGLTRVEHTARPRELALTNAVFYSLTYLGFFVPTVASALTDVWSQSTILIGLAALAALSAAVAVAAADRPARRVVTPEPVA</sequence>
<gene>
    <name evidence="9" type="ORF">VV02_21415</name>
</gene>
<dbReference type="PATRIC" id="fig|571913.6.peg.4341"/>
<comment type="subcellular location">
    <subcellularLocation>
        <location evidence="1">Cell membrane</location>
        <topology evidence="1">Multi-pass membrane protein</topology>
    </subcellularLocation>
</comment>
<dbReference type="GO" id="GO:0022857">
    <property type="term" value="F:transmembrane transporter activity"/>
    <property type="evidence" value="ECO:0007669"/>
    <property type="project" value="InterPro"/>
</dbReference>
<reference evidence="9 10" key="1">
    <citation type="submission" date="2015-03" db="EMBL/GenBank/DDBJ databases">
        <title>Luteipulveratus halotolerans sp. nov., a novel actinobacterium (Dermacoccaceae) from Sarawak, Malaysia.</title>
        <authorList>
            <person name="Juboi H."/>
            <person name="Basik A."/>
            <person name="Shamsul S.S."/>
            <person name="Arnold P."/>
            <person name="Schmitt E.K."/>
            <person name="Sanglier J.-J."/>
            <person name="Yeo T."/>
        </authorList>
    </citation>
    <scope>NUCLEOTIDE SEQUENCE [LARGE SCALE GENOMIC DNA]</scope>
    <source>
        <strain evidence="9 10">MN07-A0370</strain>
    </source>
</reference>
<organism evidence="9 10">
    <name type="scientific">Luteipulveratus mongoliensis</name>
    <dbReference type="NCBI Taxonomy" id="571913"/>
    <lineage>
        <taxon>Bacteria</taxon>
        <taxon>Bacillati</taxon>
        <taxon>Actinomycetota</taxon>
        <taxon>Actinomycetes</taxon>
        <taxon>Micrococcales</taxon>
        <taxon>Dermacoccaceae</taxon>
        <taxon>Luteipulveratus</taxon>
    </lineage>
</organism>
<feature type="transmembrane region" description="Helical" evidence="7">
    <location>
        <begin position="242"/>
        <end position="261"/>
    </location>
</feature>
<evidence type="ECO:0000259" key="8">
    <source>
        <dbReference type="PROSITE" id="PS50850"/>
    </source>
</evidence>
<dbReference type="Pfam" id="PF07690">
    <property type="entry name" value="MFS_1"/>
    <property type="match status" value="1"/>
</dbReference>
<keyword evidence="6 7" id="KW-0472">Membrane</keyword>
<feature type="transmembrane region" description="Helical" evidence="7">
    <location>
        <begin position="39"/>
        <end position="61"/>
    </location>
</feature>
<feature type="transmembrane region" description="Helical" evidence="7">
    <location>
        <begin position="68"/>
        <end position="86"/>
    </location>
</feature>
<evidence type="ECO:0000313" key="10">
    <source>
        <dbReference type="Proteomes" id="UP000066480"/>
    </source>
</evidence>
<keyword evidence="3" id="KW-1003">Cell membrane</keyword>
<evidence type="ECO:0000256" key="3">
    <source>
        <dbReference type="ARBA" id="ARBA00022475"/>
    </source>
</evidence>
<evidence type="ECO:0000256" key="5">
    <source>
        <dbReference type="ARBA" id="ARBA00022989"/>
    </source>
</evidence>
<dbReference type="GO" id="GO:0005886">
    <property type="term" value="C:plasma membrane"/>
    <property type="evidence" value="ECO:0007669"/>
    <property type="project" value="UniProtKB-SubCell"/>
</dbReference>
<feature type="transmembrane region" description="Helical" evidence="7">
    <location>
        <begin position="301"/>
        <end position="322"/>
    </location>
</feature>
<accession>A0A0K1JM78</accession>
<dbReference type="InterPro" id="IPR020846">
    <property type="entry name" value="MFS_dom"/>
</dbReference>
<evidence type="ECO:0000256" key="4">
    <source>
        <dbReference type="ARBA" id="ARBA00022692"/>
    </source>
</evidence>
<dbReference type="EMBL" id="CP011112">
    <property type="protein sequence ID" value="AKU17817.1"/>
    <property type="molecule type" value="Genomic_DNA"/>
</dbReference>
<dbReference type="SUPFAM" id="SSF103473">
    <property type="entry name" value="MFS general substrate transporter"/>
    <property type="match status" value="1"/>
</dbReference>
<evidence type="ECO:0000256" key="1">
    <source>
        <dbReference type="ARBA" id="ARBA00004651"/>
    </source>
</evidence>
<dbReference type="Proteomes" id="UP000066480">
    <property type="component" value="Chromosome"/>
</dbReference>
<evidence type="ECO:0000256" key="2">
    <source>
        <dbReference type="ARBA" id="ARBA00022448"/>
    </source>
</evidence>
<feature type="transmembrane region" description="Helical" evidence="7">
    <location>
        <begin position="273"/>
        <end position="295"/>
    </location>
</feature>
<evidence type="ECO:0000256" key="6">
    <source>
        <dbReference type="ARBA" id="ARBA00023136"/>
    </source>
</evidence>
<dbReference type="STRING" id="571913.VV02_21415"/>
<feature type="transmembrane region" description="Helical" evidence="7">
    <location>
        <begin position="367"/>
        <end position="386"/>
    </location>
</feature>
<dbReference type="Gene3D" id="1.20.1250.20">
    <property type="entry name" value="MFS general substrate transporter like domains"/>
    <property type="match status" value="1"/>
</dbReference>
<dbReference type="PANTHER" id="PTHR23517">
    <property type="entry name" value="RESISTANCE PROTEIN MDTM, PUTATIVE-RELATED-RELATED"/>
    <property type="match status" value="1"/>
</dbReference>
<dbReference type="InterPro" id="IPR036259">
    <property type="entry name" value="MFS_trans_sf"/>
</dbReference>
<name>A0A0K1JM78_9MICO</name>
<keyword evidence="4 7" id="KW-0812">Transmembrane</keyword>
<keyword evidence="2" id="KW-0813">Transport</keyword>
<feature type="transmembrane region" description="Helical" evidence="7">
    <location>
        <begin position="209"/>
        <end position="230"/>
    </location>
</feature>